<evidence type="ECO:0000256" key="5">
    <source>
        <dbReference type="ARBA" id="ARBA00022989"/>
    </source>
</evidence>
<dbReference type="InterPro" id="IPR002758">
    <property type="entry name" value="Cation_antiport_E"/>
</dbReference>
<gene>
    <name evidence="8" type="ORF">SAMN05444340_10812</name>
</gene>
<name>A0A1H3JXA9_9RHOB</name>
<evidence type="ECO:0000313" key="9">
    <source>
        <dbReference type="Proteomes" id="UP000199286"/>
    </source>
</evidence>
<dbReference type="GO" id="GO:0005886">
    <property type="term" value="C:plasma membrane"/>
    <property type="evidence" value="ECO:0007669"/>
    <property type="project" value="UniProtKB-SubCell"/>
</dbReference>
<reference evidence="8 9" key="1">
    <citation type="submission" date="2016-10" db="EMBL/GenBank/DDBJ databases">
        <authorList>
            <person name="de Groot N.N."/>
        </authorList>
    </citation>
    <scope>NUCLEOTIDE SEQUENCE [LARGE SCALE GENOMIC DNA]</scope>
    <source>
        <strain evidence="8 9">DSM 26880</strain>
    </source>
</reference>
<keyword evidence="4 7" id="KW-0812">Transmembrane</keyword>
<organism evidence="8 9">
    <name type="scientific">Citreimonas salinaria</name>
    <dbReference type="NCBI Taxonomy" id="321339"/>
    <lineage>
        <taxon>Bacteria</taxon>
        <taxon>Pseudomonadati</taxon>
        <taxon>Pseudomonadota</taxon>
        <taxon>Alphaproteobacteria</taxon>
        <taxon>Rhodobacterales</taxon>
        <taxon>Roseobacteraceae</taxon>
        <taxon>Citreimonas</taxon>
    </lineage>
</organism>
<evidence type="ECO:0000256" key="4">
    <source>
        <dbReference type="ARBA" id="ARBA00022692"/>
    </source>
</evidence>
<evidence type="ECO:0000256" key="7">
    <source>
        <dbReference type="SAM" id="Phobius"/>
    </source>
</evidence>
<accession>A0A1H3JXA9</accession>
<feature type="transmembrane region" description="Helical" evidence="7">
    <location>
        <begin position="6"/>
        <end position="39"/>
    </location>
</feature>
<proteinExistence type="inferred from homology"/>
<keyword evidence="9" id="KW-1185">Reference proteome</keyword>
<dbReference type="GO" id="GO:0008324">
    <property type="term" value="F:monoatomic cation transmembrane transporter activity"/>
    <property type="evidence" value="ECO:0007669"/>
    <property type="project" value="InterPro"/>
</dbReference>
<dbReference type="Pfam" id="PF01899">
    <property type="entry name" value="MNHE"/>
    <property type="match status" value="1"/>
</dbReference>
<evidence type="ECO:0000256" key="1">
    <source>
        <dbReference type="ARBA" id="ARBA00004651"/>
    </source>
</evidence>
<protein>
    <submittedName>
        <fullName evidence="8">Multisubunit sodium/proton antiporter, MrpE subunit</fullName>
    </submittedName>
</protein>
<dbReference type="Proteomes" id="UP000199286">
    <property type="component" value="Unassembled WGS sequence"/>
</dbReference>
<dbReference type="OrthoDB" id="9807187at2"/>
<keyword evidence="3" id="KW-1003">Cell membrane</keyword>
<evidence type="ECO:0000256" key="2">
    <source>
        <dbReference type="ARBA" id="ARBA00006228"/>
    </source>
</evidence>
<keyword evidence="6 7" id="KW-0472">Membrane</keyword>
<dbReference type="PANTHER" id="PTHR34584:SF1">
    <property type="entry name" value="NA(+)_H(+) ANTIPORTER SUBUNIT E1"/>
    <property type="match status" value="1"/>
</dbReference>
<keyword evidence="5 7" id="KW-1133">Transmembrane helix</keyword>
<sequence length="161" mass="17753">MNTFGVNLLLAVSWCAFFGSFSALMLGSGFLLGYGVLWLLQPLTGMRSRYFGRVYYSVKLAIMFHYELVVSSLQVIWDIVTPAYSARPALIEVPLDVKSDTGILLVTNLISLTPGTLSIDVSEDRKTLIVHAMFAEDPEAVCRSLKQGMEKWVIDAVEGPA</sequence>
<dbReference type="RefSeq" id="WP_089883309.1">
    <property type="nucleotide sequence ID" value="NZ_FNPF01000008.1"/>
</dbReference>
<comment type="similarity">
    <text evidence="2">Belongs to the CPA3 antiporters (TC 2.A.63) subunit E family.</text>
</comment>
<evidence type="ECO:0000256" key="6">
    <source>
        <dbReference type="ARBA" id="ARBA00023136"/>
    </source>
</evidence>
<evidence type="ECO:0000256" key="3">
    <source>
        <dbReference type="ARBA" id="ARBA00022475"/>
    </source>
</evidence>
<dbReference type="EMBL" id="FNPF01000008">
    <property type="protein sequence ID" value="SDY43904.1"/>
    <property type="molecule type" value="Genomic_DNA"/>
</dbReference>
<dbReference type="AlphaFoldDB" id="A0A1H3JXA9"/>
<evidence type="ECO:0000313" key="8">
    <source>
        <dbReference type="EMBL" id="SDY43904.1"/>
    </source>
</evidence>
<dbReference type="STRING" id="321339.SAMN05444340_10812"/>
<dbReference type="PANTHER" id="PTHR34584">
    <property type="entry name" value="NA(+)/H(+) ANTIPORTER SUBUNIT E1"/>
    <property type="match status" value="1"/>
</dbReference>
<comment type="subcellular location">
    <subcellularLocation>
        <location evidence="1">Cell membrane</location>
        <topology evidence="1">Multi-pass membrane protein</topology>
    </subcellularLocation>
</comment>
<dbReference type="PIRSF" id="PIRSF019239">
    <property type="entry name" value="MrpE"/>
    <property type="match status" value="1"/>
</dbReference>